<proteinExistence type="predicted"/>
<feature type="compositionally biased region" description="Basic and acidic residues" evidence="1">
    <location>
        <begin position="470"/>
        <end position="482"/>
    </location>
</feature>
<feature type="compositionally biased region" description="Basic residues" evidence="1">
    <location>
        <begin position="360"/>
        <end position="374"/>
    </location>
</feature>
<dbReference type="EC" id="1.3.3.4" evidence="2"/>
<feature type="compositionally biased region" description="Basic residues" evidence="1">
    <location>
        <begin position="1"/>
        <end position="18"/>
    </location>
</feature>
<feature type="compositionally biased region" description="Basic and acidic residues" evidence="1">
    <location>
        <begin position="19"/>
        <end position="56"/>
    </location>
</feature>
<protein>
    <submittedName>
        <fullName evidence="2">Protoporphyrinogen IX oxidase, aerobic, HemY</fullName>
        <ecNumber evidence="2">1.3.3.4</ecNumber>
    </submittedName>
</protein>
<feature type="compositionally biased region" description="Basic residues" evidence="1">
    <location>
        <begin position="173"/>
        <end position="195"/>
    </location>
</feature>
<feature type="compositionally biased region" description="Low complexity" evidence="1">
    <location>
        <begin position="434"/>
        <end position="446"/>
    </location>
</feature>
<gene>
    <name evidence="2" type="ORF">AVDCRST_MAG73-2245</name>
</gene>
<evidence type="ECO:0000256" key="1">
    <source>
        <dbReference type="SAM" id="MobiDB-lite"/>
    </source>
</evidence>
<feature type="non-terminal residue" evidence="2">
    <location>
        <position position="1"/>
    </location>
</feature>
<dbReference type="AlphaFoldDB" id="A0A6J4UAP5"/>
<feature type="compositionally biased region" description="Basic residues" evidence="1">
    <location>
        <begin position="447"/>
        <end position="465"/>
    </location>
</feature>
<feature type="compositionally biased region" description="Basic residues" evidence="1">
    <location>
        <begin position="67"/>
        <end position="91"/>
    </location>
</feature>
<feature type="region of interest" description="Disordered" evidence="1">
    <location>
        <begin position="1"/>
        <end position="482"/>
    </location>
</feature>
<evidence type="ECO:0000313" key="2">
    <source>
        <dbReference type="EMBL" id="CAA9544222.1"/>
    </source>
</evidence>
<dbReference type="EMBL" id="CADCWE010000142">
    <property type="protein sequence ID" value="CAA9544222.1"/>
    <property type="molecule type" value="Genomic_DNA"/>
</dbReference>
<feature type="compositionally biased region" description="Basic residues" evidence="1">
    <location>
        <begin position="135"/>
        <end position="151"/>
    </location>
</feature>
<name>A0A6J4UAP5_9BACT</name>
<sequence length="482" mass="54373">GVAPDHRRRRRHHRPRRRPPTDRPAARCRDRRDRARPTPRRQDPDRARGRVPDRGRAGFVPGDQAARRRAVPRTRDRRSTRRHQPGHPRRLRVPEGRAAPVAGRLDRPGSDPARADGAQPPLLATRQSADGARFHPARAPRRQRRNPRRLRFSSPWHRGLRAPGRTADGGDLRRRRPGPQPRRHLSPAPRRRAPPRRPDPRRAGRPPRCPSVPHPARRGRETVPVSDSQRRSRRPGRRPDRAPDDGRGADRDRSRRHVHRTGCERRPPPHLWRWRTPGGRCGDPGDPGPRHGRAPGRLAPGGRGDPACHPPRLDRDHLPRLPRARCAAPARRSRLRHPARREPSGAGLHLDLGQMARPGAGRRRAAARLRRPRRSGGPAVPVRRCPGRTGTNRDPRHARHRRAADPAPRPPLAARDAAVHPRPPGPRGGDRNRAACAPRPRGCRPLLPRRRDPRLHPLRGSRRRGGGADLRARERSGDPPGL</sequence>
<feature type="non-terminal residue" evidence="2">
    <location>
        <position position="482"/>
    </location>
</feature>
<reference evidence="2" key="1">
    <citation type="submission" date="2020-02" db="EMBL/GenBank/DDBJ databases">
        <authorList>
            <person name="Meier V. D."/>
        </authorList>
    </citation>
    <scope>NUCLEOTIDE SEQUENCE</scope>
    <source>
        <strain evidence="2">AVDCRST_MAG73</strain>
    </source>
</reference>
<keyword evidence="2" id="KW-0560">Oxidoreductase</keyword>
<organism evidence="2">
    <name type="scientific">uncultured Thermomicrobiales bacterium</name>
    <dbReference type="NCBI Taxonomy" id="1645740"/>
    <lineage>
        <taxon>Bacteria</taxon>
        <taxon>Pseudomonadati</taxon>
        <taxon>Thermomicrobiota</taxon>
        <taxon>Thermomicrobia</taxon>
        <taxon>Thermomicrobiales</taxon>
        <taxon>environmental samples</taxon>
    </lineage>
</organism>
<dbReference type="GO" id="GO:0004729">
    <property type="term" value="F:oxygen-dependent protoporphyrinogen oxidase activity"/>
    <property type="evidence" value="ECO:0007669"/>
    <property type="project" value="UniProtKB-EC"/>
</dbReference>
<feature type="compositionally biased region" description="Basic and acidic residues" evidence="1">
    <location>
        <begin position="237"/>
        <end position="253"/>
    </location>
</feature>
<accession>A0A6J4UAP5</accession>